<accession>A0A0C4EK24</accession>
<feature type="compositionally biased region" description="Low complexity" evidence="1">
    <location>
        <begin position="209"/>
        <end position="219"/>
    </location>
</feature>
<dbReference type="OrthoDB" id="2504804at2759"/>
<keyword evidence="4" id="KW-1185">Reference proteome</keyword>
<dbReference type="OMA" id="NNKVKTQ"/>
<gene>
    <name evidence="2" type="ORF">PTTG_01097</name>
</gene>
<dbReference type="AlphaFoldDB" id="A0A0C4EK24"/>
<evidence type="ECO:0000313" key="2">
    <source>
        <dbReference type="EMBL" id="OAV97749.1"/>
    </source>
</evidence>
<feature type="compositionally biased region" description="Low complexity" evidence="1">
    <location>
        <begin position="106"/>
        <end position="137"/>
    </location>
</feature>
<evidence type="ECO:0000313" key="3">
    <source>
        <dbReference type="EnsemblFungi" id="PTTG_01097-t43_1-p1"/>
    </source>
</evidence>
<dbReference type="VEuPathDB" id="FungiDB:PTTG_01097"/>
<reference evidence="2" key="1">
    <citation type="submission" date="2009-11" db="EMBL/GenBank/DDBJ databases">
        <authorList>
            <consortium name="The Broad Institute Genome Sequencing Platform"/>
            <person name="Ward D."/>
            <person name="Feldgarden M."/>
            <person name="Earl A."/>
            <person name="Young S.K."/>
            <person name="Zeng Q."/>
            <person name="Koehrsen M."/>
            <person name="Alvarado L."/>
            <person name="Berlin A."/>
            <person name="Bochicchio J."/>
            <person name="Borenstein D."/>
            <person name="Chapman S.B."/>
            <person name="Chen Z."/>
            <person name="Engels R."/>
            <person name="Freedman E."/>
            <person name="Gellesch M."/>
            <person name="Goldberg J."/>
            <person name="Griggs A."/>
            <person name="Gujja S."/>
            <person name="Heilman E."/>
            <person name="Heiman D."/>
            <person name="Hepburn T."/>
            <person name="Howarth C."/>
            <person name="Jen D."/>
            <person name="Larson L."/>
            <person name="Lewis B."/>
            <person name="Mehta T."/>
            <person name="Park D."/>
            <person name="Pearson M."/>
            <person name="Roberts A."/>
            <person name="Saif S."/>
            <person name="Shea T."/>
            <person name="Shenoy N."/>
            <person name="Sisk P."/>
            <person name="Stolte C."/>
            <person name="Sykes S."/>
            <person name="Thomson T."/>
            <person name="Walk T."/>
            <person name="White J."/>
            <person name="Yandava C."/>
            <person name="Izard J."/>
            <person name="Baranova O.V."/>
            <person name="Blanton J.M."/>
            <person name="Tanner A.C."/>
            <person name="Dewhirst F.E."/>
            <person name="Haas B."/>
            <person name="Nusbaum C."/>
            <person name="Birren B."/>
        </authorList>
    </citation>
    <scope>NUCLEOTIDE SEQUENCE [LARGE SCALE GENOMIC DNA]</scope>
    <source>
        <strain evidence="2">1-1 BBBD Race 1</strain>
    </source>
</reference>
<name>A0A0C4EK24_PUCT1</name>
<proteinExistence type="predicted"/>
<reference evidence="3 4" key="3">
    <citation type="journal article" date="2017" name="G3 (Bethesda)">
        <title>Comparative analysis highlights variable genome content of wheat rusts and divergence of the mating loci.</title>
        <authorList>
            <person name="Cuomo C.A."/>
            <person name="Bakkeren G."/>
            <person name="Khalil H.B."/>
            <person name="Panwar V."/>
            <person name="Joly D."/>
            <person name="Linning R."/>
            <person name="Sakthikumar S."/>
            <person name="Song X."/>
            <person name="Adiconis X."/>
            <person name="Fan L."/>
            <person name="Goldberg J.M."/>
            <person name="Levin J.Z."/>
            <person name="Young S."/>
            <person name="Zeng Q."/>
            <person name="Anikster Y."/>
            <person name="Bruce M."/>
            <person name="Wang M."/>
            <person name="Yin C."/>
            <person name="McCallum B."/>
            <person name="Szabo L.J."/>
            <person name="Hulbert S."/>
            <person name="Chen X."/>
            <person name="Fellers J.P."/>
        </authorList>
    </citation>
    <scope>NUCLEOTIDE SEQUENCE</scope>
    <source>
        <strain evidence="3">isolate 1-1 / race 1 (BBBD)</strain>
        <strain evidence="4">Isolate 1-1 / race 1 (BBBD)</strain>
    </source>
</reference>
<protein>
    <submittedName>
        <fullName evidence="2 3">Uncharacterized protein</fullName>
    </submittedName>
</protein>
<feature type="compositionally biased region" description="Basic and acidic residues" evidence="1">
    <location>
        <begin position="25"/>
        <end position="35"/>
    </location>
</feature>
<reference evidence="3" key="4">
    <citation type="submission" date="2025-05" db="UniProtKB">
        <authorList>
            <consortium name="EnsemblFungi"/>
        </authorList>
    </citation>
    <scope>IDENTIFICATION</scope>
    <source>
        <strain evidence="3">isolate 1-1 / race 1 (BBBD)</strain>
    </source>
</reference>
<evidence type="ECO:0000313" key="4">
    <source>
        <dbReference type="Proteomes" id="UP000005240"/>
    </source>
</evidence>
<sequence>MSGVESAATVQPAIKDVQTLKANLKEQEKRARSENETEEVAVLPITDQQPPAKAQDGGEQRKRRKVSNPDGPTKPAEEPVLDGPLPPATEPVESSNGAHSNEKDPSSAAPASTSPTKTSQSDQPLPADATTTTASSDENNKVKTQPAIAPSSSEVANEPVASKDQPLQAQKTDQEKPDAQSAHPEATKPEAAAPTEAEEKAPKTIAKPAEAVVAAAASS</sequence>
<dbReference type="Proteomes" id="UP000005240">
    <property type="component" value="Unassembled WGS sequence"/>
</dbReference>
<reference evidence="2" key="2">
    <citation type="submission" date="2016-05" db="EMBL/GenBank/DDBJ databases">
        <title>Comparative analysis highlights variable genome content of wheat rusts and divergence of the mating loci.</title>
        <authorList>
            <person name="Cuomo C.A."/>
            <person name="Bakkeren G."/>
            <person name="Szabo L."/>
            <person name="Khalil H."/>
            <person name="Joly D."/>
            <person name="Goldberg J."/>
            <person name="Young S."/>
            <person name="Zeng Q."/>
            <person name="Fellers J."/>
        </authorList>
    </citation>
    <scope>NUCLEOTIDE SEQUENCE [LARGE SCALE GENOMIC DNA]</scope>
    <source>
        <strain evidence="2">1-1 BBBD Race 1</strain>
    </source>
</reference>
<organism evidence="2">
    <name type="scientific">Puccinia triticina (isolate 1-1 / race 1 (BBBD))</name>
    <name type="common">Brown leaf rust fungus</name>
    <dbReference type="NCBI Taxonomy" id="630390"/>
    <lineage>
        <taxon>Eukaryota</taxon>
        <taxon>Fungi</taxon>
        <taxon>Dikarya</taxon>
        <taxon>Basidiomycota</taxon>
        <taxon>Pucciniomycotina</taxon>
        <taxon>Pucciniomycetes</taxon>
        <taxon>Pucciniales</taxon>
        <taxon>Pucciniaceae</taxon>
        <taxon>Puccinia</taxon>
    </lineage>
</organism>
<feature type="region of interest" description="Disordered" evidence="1">
    <location>
        <begin position="25"/>
        <end position="219"/>
    </location>
</feature>
<evidence type="ECO:0000256" key="1">
    <source>
        <dbReference type="SAM" id="MobiDB-lite"/>
    </source>
</evidence>
<dbReference type="EnsemblFungi" id="PTTG_01097-t43_1">
    <property type="protein sequence ID" value="PTTG_01097-t43_1-p1"/>
    <property type="gene ID" value="PTTG_01097"/>
</dbReference>
<dbReference type="EMBL" id="ADAS02000011">
    <property type="protein sequence ID" value="OAV97749.1"/>
    <property type="molecule type" value="Genomic_DNA"/>
</dbReference>